<dbReference type="Proteomes" id="UP000183263">
    <property type="component" value="Unassembled WGS sequence"/>
</dbReference>
<dbReference type="EMBL" id="FNDN01000008">
    <property type="protein sequence ID" value="SDI52464.1"/>
    <property type="molecule type" value="Genomic_DNA"/>
</dbReference>
<gene>
    <name evidence="1" type="ORF">SAMN05444695_108107</name>
</gene>
<sequence length="149" mass="15801">MKTLSNVSVISVLCAVSIWLFVAPQLLIGGVIELRAPVELMVVLPTLVGLVCALVGVLAGAPGLVRRSDARSAPRIVMTFGQISTVTLAVVIVVWSQTHRSTGWELLALPASLMFGQIAVAAGLILAIARRRRHTGYGDDPSRPAHSDR</sequence>
<reference evidence="1 2" key="1">
    <citation type="submission" date="2016-10" db="EMBL/GenBank/DDBJ databases">
        <authorList>
            <person name="de Groot N.N."/>
        </authorList>
    </citation>
    <scope>NUCLEOTIDE SEQUENCE [LARGE SCALE GENOMIC DNA]</scope>
    <source>
        <strain evidence="1 2">DSM 44892</strain>
    </source>
</reference>
<name>A0A1G8L9P4_9NOCA</name>
<evidence type="ECO:0000313" key="1">
    <source>
        <dbReference type="EMBL" id="SDI52464.1"/>
    </source>
</evidence>
<dbReference type="AlphaFoldDB" id="A0A1G8L9P4"/>
<dbReference type="RefSeq" id="WP_072738554.1">
    <property type="nucleotide sequence ID" value="NZ_CP048813.1"/>
</dbReference>
<protein>
    <submittedName>
        <fullName evidence="1">Uncharacterized protein</fullName>
    </submittedName>
</protein>
<keyword evidence="2" id="KW-1185">Reference proteome</keyword>
<proteinExistence type="predicted"/>
<evidence type="ECO:0000313" key="2">
    <source>
        <dbReference type="Proteomes" id="UP000183263"/>
    </source>
</evidence>
<dbReference type="OrthoDB" id="4464468at2"/>
<organism evidence="1 2">
    <name type="scientific">Rhodococcus triatomae</name>
    <dbReference type="NCBI Taxonomy" id="300028"/>
    <lineage>
        <taxon>Bacteria</taxon>
        <taxon>Bacillati</taxon>
        <taxon>Actinomycetota</taxon>
        <taxon>Actinomycetes</taxon>
        <taxon>Mycobacteriales</taxon>
        <taxon>Nocardiaceae</taxon>
        <taxon>Rhodococcus</taxon>
    </lineage>
</organism>
<accession>A0A1G8L9P4</accession>